<organism evidence="9 10">
    <name type="scientific">Morella rubra</name>
    <name type="common">Chinese bayberry</name>
    <dbReference type="NCBI Taxonomy" id="262757"/>
    <lineage>
        <taxon>Eukaryota</taxon>
        <taxon>Viridiplantae</taxon>
        <taxon>Streptophyta</taxon>
        <taxon>Embryophyta</taxon>
        <taxon>Tracheophyta</taxon>
        <taxon>Spermatophyta</taxon>
        <taxon>Magnoliopsida</taxon>
        <taxon>eudicotyledons</taxon>
        <taxon>Gunneridae</taxon>
        <taxon>Pentapetalae</taxon>
        <taxon>rosids</taxon>
        <taxon>fabids</taxon>
        <taxon>Fagales</taxon>
        <taxon>Myricaceae</taxon>
        <taxon>Morella</taxon>
    </lineage>
</organism>
<dbReference type="GO" id="GO:0005179">
    <property type="term" value="F:hormone activity"/>
    <property type="evidence" value="ECO:0007669"/>
    <property type="project" value="UniProtKB-KW"/>
</dbReference>
<evidence type="ECO:0000256" key="6">
    <source>
        <dbReference type="ARBA" id="ARBA00023157"/>
    </source>
</evidence>
<name>A0A6A1VAE0_9ROSI</name>
<proteinExistence type="inferred from homology"/>
<keyword evidence="4" id="KW-0372">Hormone</keyword>
<dbReference type="GO" id="GO:0005576">
    <property type="term" value="C:extracellular region"/>
    <property type="evidence" value="ECO:0007669"/>
    <property type="project" value="UniProtKB-SubCell"/>
</dbReference>
<dbReference type="Proteomes" id="UP000516437">
    <property type="component" value="Chromosome 6"/>
</dbReference>
<evidence type="ECO:0000313" key="10">
    <source>
        <dbReference type="Proteomes" id="UP000516437"/>
    </source>
</evidence>
<dbReference type="PANTHER" id="PTHR34270">
    <property type="entry name" value="PROTEIN RALF-LIKE 15-RELATED"/>
    <property type="match status" value="1"/>
</dbReference>
<dbReference type="InterPro" id="IPR008801">
    <property type="entry name" value="RALF"/>
</dbReference>
<dbReference type="OrthoDB" id="1559876at2759"/>
<evidence type="ECO:0000256" key="7">
    <source>
        <dbReference type="ARBA" id="ARBA00037228"/>
    </source>
</evidence>
<evidence type="ECO:0000256" key="8">
    <source>
        <dbReference type="SAM" id="MobiDB-lite"/>
    </source>
</evidence>
<keyword evidence="10" id="KW-1185">Reference proteome</keyword>
<dbReference type="EMBL" id="RXIC02000024">
    <property type="protein sequence ID" value="KAB1208767.1"/>
    <property type="molecule type" value="Genomic_DNA"/>
</dbReference>
<evidence type="ECO:0000256" key="4">
    <source>
        <dbReference type="ARBA" id="ARBA00022702"/>
    </source>
</evidence>
<dbReference type="AlphaFoldDB" id="A0A6A1VAE0"/>
<gene>
    <name evidence="9" type="ORF">CJ030_MR6G024803</name>
</gene>
<comment type="caution">
    <text evidence="9">The sequence shown here is derived from an EMBL/GenBank/DDBJ whole genome shotgun (WGS) entry which is preliminary data.</text>
</comment>
<keyword evidence="6" id="KW-1015">Disulfide bond</keyword>
<feature type="region of interest" description="Disordered" evidence="8">
    <location>
        <begin position="51"/>
        <end position="70"/>
    </location>
</feature>
<dbReference type="Pfam" id="PF05498">
    <property type="entry name" value="RALF"/>
    <property type="match status" value="1"/>
</dbReference>
<evidence type="ECO:0000256" key="1">
    <source>
        <dbReference type="ARBA" id="ARBA00004613"/>
    </source>
</evidence>
<comment type="function">
    <text evidence="7">Cell signaling peptide that may regulate plant stress, growth, and development. Mediates a rapid alkalinization of extracellular space by mediating a transient increase in the cytoplasmic Ca(2+) concentration leading to a calcium-dependent signaling events through a cell surface receptor and a concomitant activation of some intracellular mitogen-activated protein kinases.</text>
</comment>
<evidence type="ECO:0000313" key="9">
    <source>
        <dbReference type="EMBL" id="KAB1208767.1"/>
    </source>
</evidence>
<dbReference type="PANTHER" id="PTHR34270:SF3">
    <property type="entry name" value="PROTEIN RALF-LIKE 16-RELATED"/>
    <property type="match status" value="1"/>
</dbReference>
<comment type="similarity">
    <text evidence="2">Belongs to the plant rapid alkalinization factor (RALF) family.</text>
</comment>
<evidence type="ECO:0000256" key="2">
    <source>
        <dbReference type="ARBA" id="ARBA00009178"/>
    </source>
</evidence>
<comment type="subcellular location">
    <subcellularLocation>
        <location evidence="1">Secreted</location>
    </subcellularLocation>
</comment>
<sequence>MSSFKMVLSKGSIVVWLCVFMVVVCGLLVQDTNAVLVQAVDKDQIGNPAMGKGAAPNCDPSHPGSCHDSPANHYQRGCEKINDCRGNGKRHGPEHPK</sequence>
<accession>A0A6A1VAE0</accession>
<keyword evidence="3" id="KW-0964">Secreted</keyword>
<evidence type="ECO:0000256" key="3">
    <source>
        <dbReference type="ARBA" id="ARBA00022525"/>
    </source>
</evidence>
<evidence type="ECO:0000256" key="5">
    <source>
        <dbReference type="ARBA" id="ARBA00022729"/>
    </source>
</evidence>
<reference evidence="9 10" key="1">
    <citation type="journal article" date="2019" name="Plant Biotechnol. J.">
        <title>The red bayberry genome and genetic basis of sex determination.</title>
        <authorList>
            <person name="Jia H.M."/>
            <person name="Jia H.J."/>
            <person name="Cai Q.L."/>
            <person name="Wang Y."/>
            <person name="Zhao H.B."/>
            <person name="Yang W.F."/>
            <person name="Wang G.Y."/>
            <person name="Li Y.H."/>
            <person name="Zhan D.L."/>
            <person name="Shen Y.T."/>
            <person name="Niu Q.F."/>
            <person name="Chang L."/>
            <person name="Qiu J."/>
            <person name="Zhao L."/>
            <person name="Xie H.B."/>
            <person name="Fu W.Y."/>
            <person name="Jin J."/>
            <person name="Li X.W."/>
            <person name="Jiao Y."/>
            <person name="Zhou C.C."/>
            <person name="Tu T."/>
            <person name="Chai C.Y."/>
            <person name="Gao J.L."/>
            <person name="Fan L.J."/>
            <person name="van de Weg E."/>
            <person name="Wang J.Y."/>
            <person name="Gao Z.S."/>
        </authorList>
    </citation>
    <scope>NUCLEOTIDE SEQUENCE [LARGE SCALE GENOMIC DNA]</scope>
    <source>
        <tissue evidence="9">Leaves</tissue>
    </source>
</reference>
<protein>
    <submittedName>
        <fullName evidence="9">Protein RALF-like 9</fullName>
    </submittedName>
</protein>
<dbReference type="GO" id="GO:0040008">
    <property type="term" value="P:regulation of growth"/>
    <property type="evidence" value="ECO:0007669"/>
    <property type="project" value="UniProtKB-ARBA"/>
</dbReference>
<keyword evidence="5" id="KW-0732">Signal</keyword>